<organism evidence="3 4">
    <name type="scientific">Cafeteria roenbergensis</name>
    <name type="common">Marine flagellate</name>
    <dbReference type="NCBI Taxonomy" id="33653"/>
    <lineage>
        <taxon>Eukaryota</taxon>
        <taxon>Sar</taxon>
        <taxon>Stramenopiles</taxon>
        <taxon>Bigyra</taxon>
        <taxon>Opalozoa</taxon>
        <taxon>Bicosoecida</taxon>
        <taxon>Cafeteriaceae</taxon>
        <taxon>Cafeteria</taxon>
    </lineage>
</organism>
<proteinExistence type="predicted"/>
<reference evidence="3 4" key="1">
    <citation type="submission" date="2019-07" db="EMBL/GenBank/DDBJ databases">
        <title>Genomes of Cafeteria roenbergensis.</title>
        <authorList>
            <person name="Fischer M.G."/>
            <person name="Hackl T."/>
            <person name="Roman M."/>
        </authorList>
    </citation>
    <scope>NUCLEOTIDE SEQUENCE [LARGE SCALE GENOMIC DNA]</scope>
    <source>
        <strain evidence="3 4">BVI</strain>
    </source>
</reference>
<evidence type="ECO:0000313" key="3">
    <source>
        <dbReference type="EMBL" id="KAA0153356.1"/>
    </source>
</evidence>
<gene>
    <name evidence="3" type="ORF">FNF29_03173</name>
</gene>
<evidence type="ECO:0000256" key="1">
    <source>
        <dbReference type="SAM" id="MobiDB-lite"/>
    </source>
</evidence>
<accession>A0A5A8CJX9</accession>
<sequence length="336" mass="36096">MAGSFIKETITNCSALTAENAIQSIFIYQCSAEGDPTRDVLTATHLAMLLLGVGMAALLFYMPSVLAWGASITWLRACCWWLRACGSDRWSRSSRDALLPRVGGFVALGIARVPNILDRGMQSSLRALYSLVADSKTYPEPDVRVDVHKSSSMGPMRWRDAAARLVVLFLNEAASTPGPARRRPAESVRAYLQRLESDFADPTVAKIAPRPSGARSAEEVTLLIEAASFSEARWSREVYEDLAVALLRFFNVLNSENRRAFVREEQTALARAEASAGDAKAEAAHRTAAGAAGSGFHVAAPSGFARTTVFGGTALGPGADSGSGDERPGARDRWQG</sequence>
<dbReference type="EMBL" id="VLTN01000016">
    <property type="protein sequence ID" value="KAA0153356.1"/>
    <property type="molecule type" value="Genomic_DNA"/>
</dbReference>
<comment type="caution">
    <text evidence="3">The sequence shown here is derived from an EMBL/GenBank/DDBJ whole genome shotgun (WGS) entry which is preliminary data.</text>
</comment>
<keyword evidence="4" id="KW-1185">Reference proteome</keyword>
<keyword evidence="2" id="KW-0472">Membrane</keyword>
<name>A0A5A8CJX9_CAFRO</name>
<keyword evidence="2" id="KW-1133">Transmembrane helix</keyword>
<feature type="compositionally biased region" description="Basic and acidic residues" evidence="1">
    <location>
        <begin position="324"/>
        <end position="336"/>
    </location>
</feature>
<evidence type="ECO:0000256" key="2">
    <source>
        <dbReference type="SAM" id="Phobius"/>
    </source>
</evidence>
<feature type="transmembrane region" description="Helical" evidence="2">
    <location>
        <begin position="40"/>
        <end position="61"/>
    </location>
</feature>
<dbReference type="Proteomes" id="UP000323011">
    <property type="component" value="Unassembled WGS sequence"/>
</dbReference>
<dbReference type="AlphaFoldDB" id="A0A5A8CJX9"/>
<keyword evidence="2" id="KW-0812">Transmembrane</keyword>
<evidence type="ECO:0000313" key="4">
    <source>
        <dbReference type="Proteomes" id="UP000323011"/>
    </source>
</evidence>
<feature type="region of interest" description="Disordered" evidence="1">
    <location>
        <begin position="315"/>
        <end position="336"/>
    </location>
</feature>
<protein>
    <submittedName>
        <fullName evidence="3">Uncharacterized protein</fullName>
    </submittedName>
</protein>